<sequence>MKVSKDNKRILIIIAAIVALIVAYQQIPHIYIGERAQGRYEGGSASDEGVSKAEEKRRKPQKRQVAPQRMKGGDE</sequence>
<protein>
    <submittedName>
        <fullName evidence="2">Uncharacterized protein</fullName>
    </submittedName>
</protein>
<organism evidence="2 3">
    <name type="scientific">Ochrobactrum vermis</name>
    <dbReference type="NCBI Taxonomy" id="1827297"/>
    <lineage>
        <taxon>Bacteria</taxon>
        <taxon>Pseudomonadati</taxon>
        <taxon>Pseudomonadota</taxon>
        <taxon>Alphaproteobacteria</taxon>
        <taxon>Hyphomicrobiales</taxon>
        <taxon>Brucellaceae</taxon>
        <taxon>Brucella/Ochrobactrum group</taxon>
        <taxon>Ochrobactrum</taxon>
    </lineage>
</organism>
<comment type="caution">
    <text evidence="2">The sequence shown here is derived from an EMBL/GenBank/DDBJ whole genome shotgun (WGS) entry which is preliminary data.</text>
</comment>
<evidence type="ECO:0000313" key="3">
    <source>
        <dbReference type="Proteomes" id="UP001375812"/>
    </source>
</evidence>
<dbReference type="RefSeq" id="WP_286152289.1">
    <property type="nucleotide sequence ID" value="NZ_JBBGZH010000001.1"/>
</dbReference>
<reference evidence="2 3" key="1">
    <citation type="submission" date="2023-12" db="EMBL/GenBank/DDBJ databases">
        <title>Gut-associated functions are favored during microbiome assembly across C. elegans life.</title>
        <authorList>
            <person name="Zimmermann J."/>
        </authorList>
    </citation>
    <scope>NUCLEOTIDE SEQUENCE [LARGE SCALE GENOMIC DNA]</scope>
    <source>
        <strain evidence="2 3">MYb71</strain>
    </source>
</reference>
<name>A0ABU8PAR7_9HYPH</name>
<keyword evidence="3" id="KW-1185">Reference proteome</keyword>
<feature type="region of interest" description="Disordered" evidence="1">
    <location>
        <begin position="38"/>
        <end position="75"/>
    </location>
</feature>
<accession>A0ABU8PAR7</accession>
<proteinExistence type="predicted"/>
<evidence type="ECO:0000256" key="1">
    <source>
        <dbReference type="SAM" id="MobiDB-lite"/>
    </source>
</evidence>
<gene>
    <name evidence="2" type="ORF">WH297_06255</name>
</gene>
<dbReference type="EMBL" id="JBBGZH010000001">
    <property type="protein sequence ID" value="MEJ5019341.1"/>
    <property type="molecule type" value="Genomic_DNA"/>
</dbReference>
<dbReference type="Proteomes" id="UP001375812">
    <property type="component" value="Unassembled WGS sequence"/>
</dbReference>
<evidence type="ECO:0000313" key="2">
    <source>
        <dbReference type="EMBL" id="MEJ5019341.1"/>
    </source>
</evidence>